<evidence type="ECO:0000313" key="1">
    <source>
        <dbReference type="EMBL" id="MBR0560199.1"/>
    </source>
</evidence>
<protein>
    <submittedName>
        <fullName evidence="1">Uncharacterized protein</fullName>
    </submittedName>
</protein>
<keyword evidence="2" id="KW-1185">Reference proteome</keyword>
<comment type="caution">
    <text evidence="1">The sequence shown here is derived from an EMBL/GenBank/DDBJ whole genome shotgun (WGS) entry which is preliminary data.</text>
</comment>
<sequence length="51" mass="5960">MFDDDQAARNAEDINWKVLNVQDEQRRVRLTALLKAGELKTGRDYYNAALY</sequence>
<name>A0ABS5E8G8_9PROT</name>
<evidence type="ECO:0000313" key="2">
    <source>
        <dbReference type="Proteomes" id="UP000677812"/>
    </source>
</evidence>
<proteinExistence type="predicted"/>
<gene>
    <name evidence="1" type="ORF">KB213_09070</name>
</gene>
<organism evidence="1 2">
    <name type="scientific">Neokomagataea anthophila</name>
    <dbReference type="NCBI Taxonomy" id="2826925"/>
    <lineage>
        <taxon>Bacteria</taxon>
        <taxon>Pseudomonadati</taxon>
        <taxon>Pseudomonadota</taxon>
        <taxon>Alphaproteobacteria</taxon>
        <taxon>Acetobacterales</taxon>
        <taxon>Acetobacteraceae</taxon>
        <taxon>Neokomagataea</taxon>
    </lineage>
</organism>
<accession>A0ABS5E8G8</accession>
<dbReference type="Proteomes" id="UP000677812">
    <property type="component" value="Unassembled WGS sequence"/>
</dbReference>
<reference evidence="1 2" key="1">
    <citation type="submission" date="2021-04" db="EMBL/GenBank/DDBJ databases">
        <title>The complete genome sequence of Neokomagataea sp. TBRC 2177.</title>
        <authorList>
            <person name="Charoenyingcharoen P."/>
            <person name="Yukphan P."/>
        </authorList>
    </citation>
    <scope>NUCLEOTIDE SEQUENCE [LARGE SCALE GENOMIC DNA]</scope>
    <source>
        <strain evidence="1 2">TBRC 2177</strain>
    </source>
</reference>
<dbReference type="RefSeq" id="WP_211682381.1">
    <property type="nucleotide sequence ID" value="NZ_JAGRQH010000006.1"/>
</dbReference>
<dbReference type="EMBL" id="JAGRQH010000006">
    <property type="protein sequence ID" value="MBR0560199.1"/>
    <property type="molecule type" value="Genomic_DNA"/>
</dbReference>